<accession>A0A8K0HQP7</accession>
<feature type="compositionally biased region" description="Polar residues" evidence="1">
    <location>
        <begin position="312"/>
        <end position="324"/>
    </location>
</feature>
<keyword evidence="3" id="KW-1185">Reference proteome</keyword>
<feature type="region of interest" description="Disordered" evidence="1">
    <location>
        <begin position="247"/>
        <end position="361"/>
    </location>
</feature>
<organism evidence="2 3">
    <name type="scientific">Rhamnella rubrinervis</name>
    <dbReference type="NCBI Taxonomy" id="2594499"/>
    <lineage>
        <taxon>Eukaryota</taxon>
        <taxon>Viridiplantae</taxon>
        <taxon>Streptophyta</taxon>
        <taxon>Embryophyta</taxon>
        <taxon>Tracheophyta</taxon>
        <taxon>Spermatophyta</taxon>
        <taxon>Magnoliopsida</taxon>
        <taxon>eudicotyledons</taxon>
        <taxon>Gunneridae</taxon>
        <taxon>Pentapetalae</taxon>
        <taxon>rosids</taxon>
        <taxon>fabids</taxon>
        <taxon>Rosales</taxon>
        <taxon>Rhamnaceae</taxon>
        <taxon>rhamnoid group</taxon>
        <taxon>Rhamneae</taxon>
        <taxon>Rhamnella</taxon>
    </lineage>
</organism>
<feature type="region of interest" description="Disordered" evidence="1">
    <location>
        <begin position="1"/>
        <end position="22"/>
    </location>
</feature>
<feature type="compositionally biased region" description="Polar residues" evidence="1">
    <location>
        <begin position="1"/>
        <end position="11"/>
    </location>
</feature>
<reference evidence="2" key="1">
    <citation type="submission" date="2020-03" db="EMBL/GenBank/DDBJ databases">
        <title>A high-quality chromosome-level genome assembly of a woody plant with both climbing and erect habits, Rhamnella rubrinervis.</title>
        <authorList>
            <person name="Lu Z."/>
            <person name="Yang Y."/>
            <person name="Zhu X."/>
            <person name="Sun Y."/>
        </authorList>
    </citation>
    <scope>NUCLEOTIDE SEQUENCE</scope>
    <source>
        <strain evidence="2">BYM</strain>
        <tissue evidence="2">Leaf</tissue>
    </source>
</reference>
<gene>
    <name evidence="2" type="ORF">FNV43_RR00598</name>
</gene>
<dbReference type="EMBL" id="VOIH02000001">
    <property type="protein sequence ID" value="KAF3455955.1"/>
    <property type="molecule type" value="Genomic_DNA"/>
</dbReference>
<sequence length="361" mass="40804">MTNGKTATSLSKGGLSRPCTPQSGIRHWKRGIKFSLLKLFRDFRSNRLCTCTESESRGSPNKRTDPDTLQTKTKSLLYTFKKTLSGSGLRNFCQANQKRRTLCQKKFTKVSSSYTQVPYLHILEGCIRRVNLGFLPARYGQAKDEDMEAKKKKKDKQCRSGSVLRRIKARPTRASLLSDSPAPQREMTIWAWRQNALKVTNTTLLFLDPLHKVLTWNVNSHSNARYLYDVAIKVDKAFRRRPSLHQCRGETKRLKKTTSTQTNRAGGHQTKPKATWRVVRGTKSRSRRIEAPTHYQVSGGARRVARWPRAKSTLQEGVPSTPSSKHQRHDRGVGGDGRLGPQPDEDGGEDMEITSGKDEPG</sequence>
<dbReference type="AlphaFoldDB" id="A0A8K0HQP7"/>
<evidence type="ECO:0000256" key="1">
    <source>
        <dbReference type="SAM" id="MobiDB-lite"/>
    </source>
</evidence>
<protein>
    <submittedName>
        <fullName evidence="2">Uncharacterized protein</fullName>
    </submittedName>
</protein>
<proteinExistence type="predicted"/>
<feature type="compositionally biased region" description="Acidic residues" evidence="1">
    <location>
        <begin position="343"/>
        <end position="352"/>
    </location>
</feature>
<evidence type="ECO:0000313" key="3">
    <source>
        <dbReference type="Proteomes" id="UP000796880"/>
    </source>
</evidence>
<name>A0A8K0HQP7_9ROSA</name>
<comment type="caution">
    <text evidence="2">The sequence shown here is derived from an EMBL/GenBank/DDBJ whole genome shotgun (WGS) entry which is preliminary data.</text>
</comment>
<dbReference type="Proteomes" id="UP000796880">
    <property type="component" value="Unassembled WGS sequence"/>
</dbReference>
<evidence type="ECO:0000313" key="2">
    <source>
        <dbReference type="EMBL" id="KAF3455955.1"/>
    </source>
</evidence>